<dbReference type="RefSeq" id="WP_134464329.1">
    <property type="nucleotide sequence ID" value="NZ_JBHSSZ010000179.1"/>
</dbReference>
<name>A0A4Y8MVL6_9BURK</name>
<sequence>MQQANLADLAQVIIRVQTQIDWLTVSAATGRRPLSRSSDGRLSVRPLAASTAPDSWECVLLVRKFAAWRLESGALPDMQRPVVIRSVGMRLEFRVFWHKYARVFLR</sequence>
<gene>
    <name evidence="1" type="ORF">E2553_32345</name>
</gene>
<organism evidence="1 2">
    <name type="scientific">Paraburkholderia dipogonis</name>
    <dbReference type="NCBI Taxonomy" id="1211383"/>
    <lineage>
        <taxon>Bacteria</taxon>
        <taxon>Pseudomonadati</taxon>
        <taxon>Pseudomonadota</taxon>
        <taxon>Betaproteobacteria</taxon>
        <taxon>Burkholderiales</taxon>
        <taxon>Burkholderiaceae</taxon>
        <taxon>Paraburkholderia</taxon>
    </lineage>
</organism>
<accession>A0A4Y8MVL6</accession>
<reference evidence="1 2" key="1">
    <citation type="submission" date="2019-03" db="EMBL/GenBank/DDBJ databases">
        <title>Complete Genome Sequence of Paraburkholderia dipogonis ICMP 19430T, a Nitrogen-fixing Symbiont of the South African Invasive Legume Dipogon lignosus in New Zealand.</title>
        <authorList>
            <person name="De Meyer S.E."/>
        </authorList>
    </citation>
    <scope>NUCLEOTIDE SEQUENCE [LARGE SCALE GENOMIC DNA]</scope>
    <source>
        <strain evidence="1 2">ICMP 19430</strain>
    </source>
</reference>
<proteinExistence type="predicted"/>
<evidence type="ECO:0000313" key="1">
    <source>
        <dbReference type="EMBL" id="TFE41363.1"/>
    </source>
</evidence>
<comment type="caution">
    <text evidence="1">The sequence shown here is derived from an EMBL/GenBank/DDBJ whole genome shotgun (WGS) entry which is preliminary data.</text>
</comment>
<dbReference type="GeneID" id="97310537"/>
<protein>
    <submittedName>
        <fullName evidence="1">Uncharacterized protein</fullName>
    </submittedName>
</protein>
<evidence type="ECO:0000313" key="2">
    <source>
        <dbReference type="Proteomes" id="UP000297385"/>
    </source>
</evidence>
<dbReference type="Proteomes" id="UP000297385">
    <property type="component" value="Unassembled WGS sequence"/>
</dbReference>
<dbReference type="EMBL" id="SNVI01000002">
    <property type="protein sequence ID" value="TFE41363.1"/>
    <property type="molecule type" value="Genomic_DNA"/>
</dbReference>
<dbReference type="AlphaFoldDB" id="A0A4Y8MVL6"/>